<name>W8T8R6_PEPAC</name>
<evidence type="ECO:0000313" key="2">
    <source>
        <dbReference type="Proteomes" id="UP000019591"/>
    </source>
</evidence>
<dbReference type="AlphaFoldDB" id="W8T8R6"/>
<organism evidence="1 2">
    <name type="scientific">Peptoclostridium acidaminophilum DSM 3953</name>
    <dbReference type="NCBI Taxonomy" id="1286171"/>
    <lineage>
        <taxon>Bacteria</taxon>
        <taxon>Bacillati</taxon>
        <taxon>Bacillota</taxon>
        <taxon>Clostridia</taxon>
        <taxon>Peptostreptococcales</taxon>
        <taxon>Peptoclostridiaceae</taxon>
        <taxon>Peptoclostridium</taxon>
    </lineage>
</organism>
<dbReference type="EMBL" id="CP007452">
    <property type="protein sequence ID" value="AHM57265.1"/>
    <property type="molecule type" value="Genomic_DNA"/>
</dbReference>
<proteinExistence type="predicted"/>
<dbReference type="KEGG" id="eac:EAL2_c19840"/>
<dbReference type="HOGENOM" id="CLU_3216365_0_0_9"/>
<reference evidence="1 2" key="1">
    <citation type="journal article" date="2014" name="Genome Announc.">
        <title>Complete Genome Sequence of Amino Acid-Utilizing Eubacterium acidaminophilum al-2 (DSM 3953).</title>
        <authorList>
            <person name="Poehlein A."/>
            <person name="Andreesen J.R."/>
            <person name="Daniel R."/>
        </authorList>
    </citation>
    <scope>NUCLEOTIDE SEQUENCE [LARGE SCALE GENOMIC DNA]</scope>
    <source>
        <strain evidence="1 2">DSM 3953</strain>
    </source>
</reference>
<dbReference type="STRING" id="1286171.EAL2_c19840"/>
<protein>
    <submittedName>
        <fullName evidence="1">Uncharacterized protein</fullName>
    </submittedName>
</protein>
<keyword evidence="2" id="KW-1185">Reference proteome</keyword>
<dbReference type="Proteomes" id="UP000019591">
    <property type="component" value="Chromosome"/>
</dbReference>
<evidence type="ECO:0000313" key="1">
    <source>
        <dbReference type="EMBL" id="AHM57265.1"/>
    </source>
</evidence>
<accession>W8T8R6</accession>
<sequence>MKFREITGAGYQSGSAGTNIETATFKKIDTPLEAAEKQDFQGVF</sequence>
<gene>
    <name evidence="1" type="ORF">EAL2_c19840</name>
</gene>
<dbReference type="PATRIC" id="fig|1286171.3.peg.1931"/>